<feature type="compositionally biased region" description="Polar residues" evidence="1">
    <location>
        <begin position="599"/>
        <end position="611"/>
    </location>
</feature>
<dbReference type="Proteomes" id="UP000827284">
    <property type="component" value="Unassembled WGS sequence"/>
</dbReference>
<evidence type="ECO:0000259" key="2">
    <source>
        <dbReference type="PROSITE" id="PS50181"/>
    </source>
</evidence>
<protein>
    <submittedName>
        <fullName evidence="3">Recyclin-1</fullName>
    </submittedName>
</protein>
<accession>A0A9P3LTZ8</accession>
<comment type="caution">
    <text evidence="3">The sequence shown here is derived from an EMBL/GenBank/DDBJ whole genome shotgun (WGS) entry which is preliminary data.</text>
</comment>
<dbReference type="GO" id="GO:0006887">
    <property type="term" value="P:exocytosis"/>
    <property type="evidence" value="ECO:0007669"/>
    <property type="project" value="TreeGrafter"/>
</dbReference>
<dbReference type="Pfam" id="PF07393">
    <property type="entry name" value="Sec10_HB"/>
    <property type="match status" value="1"/>
</dbReference>
<gene>
    <name evidence="3" type="ORF">EMPS_02796</name>
</gene>
<dbReference type="PROSITE" id="PS50181">
    <property type="entry name" value="FBOX"/>
    <property type="match status" value="1"/>
</dbReference>
<sequence>MELVFDVDDFEGRSSSDIITTSIPVLPPDLLLHCLKYLPVSSLPAVAQACRRLKVIVYSDELWQSKLQAMGYGFGGRNVKRGGNQGGVGGESLLDSPIDALPRFPVHGANLSEMTRKRISANTAEAYKGANGQPRDSLSNLSDDGYRSDSSEMTKVTNRIQIPGLPGDPYSMIQGRKANQGSRDQFKAIYMELWPYYVDFRQANKDSKVIQEFGKSVLDVARMLARLLAFSKAHLAVDSDQINENLQGTCEYFENRCLHLFEVAYDSRDIAEMSKFAGVLLDLNGAVACIQIFIQKNGIFFDNNYEPGENLKQYELWLSQPVVVRENTAFPEFSPLRLFMEFTEMEFQKQGIIIHDVFPEEADVLYSFAERVFEDVISEYCSQLFELCSMRDKLLYLKSVPTAYRYLEHLETVIATMEPLNLPKYRIEKLLARVFAPWLEQYLKQELDWVQKSCKDQIDKYDRARNNRHQEPKRMNPRNREVFKRNFLKGFRNVITLPYKISSSIVAGVSGSGSSASVPATGSSTPTSTTAPTVPTSASSPSASTSVPAPAPGSKGNKRFSIRSITSVNGDKTPTTPTAPDVPSTDLSSLSSTGNLSSAPDTPTTMASSTFVPDRKSMSLTSDADSIRSAPGNVESSSQVSLPTAQEVEEEMNSLLSVELALHLIHLDKDALHRLSAFARLGGVLGGRVQKTIESVFIALLRSMGNQHIRPGFAAAIQQLGRYKPTTQHQGGGVTPLMDFFELVHVADLILQMVQVYYAEEMCKHIDKMDFLNEANKEKKAFERMIDDGVAAGLDKSIEVLIGQVEYLLTTLQLPTDYNPDENTDLELQPTKACREAVTCLTTHTKMLIGCTDKHTLDVFFQEIGLRLFNCLTKHLRSNIVSSEGGFVLICDLNHYYNFVASLKQPTLTPNFLALKELGNLFIIQSPADLKQLIHDMERFGGILRVEDVFEFAEMRSDWKSIQRIVERDRLDCSIM</sequence>
<proteinExistence type="predicted"/>
<feature type="region of interest" description="Disordered" evidence="1">
    <location>
        <begin position="125"/>
        <end position="153"/>
    </location>
</feature>
<evidence type="ECO:0000313" key="3">
    <source>
        <dbReference type="EMBL" id="GJJ70447.1"/>
    </source>
</evidence>
<dbReference type="SMART" id="SM00256">
    <property type="entry name" value="FBOX"/>
    <property type="match status" value="1"/>
</dbReference>
<feature type="compositionally biased region" description="Low complexity" evidence="1">
    <location>
        <begin position="584"/>
        <end position="598"/>
    </location>
</feature>
<name>A0A9P3LTZ8_9FUNG</name>
<feature type="domain" description="F-box" evidence="2">
    <location>
        <begin position="20"/>
        <end position="66"/>
    </location>
</feature>
<organism evidence="3 4">
    <name type="scientific">Entomortierella parvispora</name>
    <dbReference type="NCBI Taxonomy" id="205924"/>
    <lineage>
        <taxon>Eukaryota</taxon>
        <taxon>Fungi</taxon>
        <taxon>Fungi incertae sedis</taxon>
        <taxon>Mucoromycota</taxon>
        <taxon>Mortierellomycotina</taxon>
        <taxon>Mortierellomycetes</taxon>
        <taxon>Mortierellales</taxon>
        <taxon>Mortierellaceae</taxon>
        <taxon>Entomortierella</taxon>
    </lineage>
</organism>
<dbReference type="Pfam" id="PF12937">
    <property type="entry name" value="F-box-like"/>
    <property type="match status" value="1"/>
</dbReference>
<dbReference type="EMBL" id="BQFW01000004">
    <property type="protein sequence ID" value="GJJ70447.1"/>
    <property type="molecule type" value="Genomic_DNA"/>
</dbReference>
<evidence type="ECO:0000256" key="1">
    <source>
        <dbReference type="SAM" id="MobiDB-lite"/>
    </source>
</evidence>
<keyword evidence="4" id="KW-1185">Reference proteome</keyword>
<dbReference type="InterPro" id="IPR001810">
    <property type="entry name" value="F-box_dom"/>
</dbReference>
<dbReference type="InterPro" id="IPR009976">
    <property type="entry name" value="Sec10-like"/>
</dbReference>
<dbReference type="PANTHER" id="PTHR12100">
    <property type="entry name" value="SEC10"/>
    <property type="match status" value="1"/>
</dbReference>
<reference evidence="3" key="1">
    <citation type="submission" date="2021-11" db="EMBL/GenBank/DDBJ databases">
        <authorList>
            <person name="Herlambang A."/>
            <person name="Guo Y."/>
            <person name="Takashima Y."/>
            <person name="Nishizawa T."/>
        </authorList>
    </citation>
    <scope>NUCLEOTIDE SEQUENCE</scope>
    <source>
        <strain evidence="3">E1425</strain>
    </source>
</reference>
<reference evidence="3" key="2">
    <citation type="journal article" date="2022" name="Microbiol. Resour. Announc.">
        <title>Whole-Genome Sequence of Entomortierella parvispora E1425, a Mucoromycotan Fungus Associated with Burkholderiaceae-Related Endosymbiotic Bacteria.</title>
        <authorList>
            <person name="Herlambang A."/>
            <person name="Guo Y."/>
            <person name="Takashima Y."/>
            <person name="Narisawa K."/>
            <person name="Ohta H."/>
            <person name="Nishizawa T."/>
        </authorList>
    </citation>
    <scope>NUCLEOTIDE SEQUENCE</scope>
    <source>
        <strain evidence="3">E1425</strain>
    </source>
</reference>
<dbReference type="GO" id="GO:0000145">
    <property type="term" value="C:exocyst"/>
    <property type="evidence" value="ECO:0007669"/>
    <property type="project" value="TreeGrafter"/>
</dbReference>
<dbReference type="GO" id="GO:0006893">
    <property type="term" value="P:Golgi to plasma membrane transport"/>
    <property type="evidence" value="ECO:0007669"/>
    <property type="project" value="TreeGrafter"/>
</dbReference>
<dbReference type="InterPro" id="IPR048627">
    <property type="entry name" value="Sec10_HB"/>
</dbReference>
<feature type="compositionally biased region" description="Polar residues" evidence="1">
    <location>
        <begin position="563"/>
        <end position="578"/>
    </location>
</feature>
<feature type="compositionally biased region" description="Low complexity" evidence="1">
    <location>
        <begin position="511"/>
        <end position="554"/>
    </location>
</feature>
<evidence type="ECO:0000313" key="4">
    <source>
        <dbReference type="Proteomes" id="UP000827284"/>
    </source>
</evidence>
<dbReference type="AlphaFoldDB" id="A0A9P3LTZ8"/>
<dbReference type="InterPro" id="IPR036047">
    <property type="entry name" value="F-box-like_dom_sf"/>
</dbReference>
<feature type="region of interest" description="Disordered" evidence="1">
    <location>
        <begin position="511"/>
        <end position="639"/>
    </location>
</feature>
<dbReference type="Gene3D" id="1.20.1280.50">
    <property type="match status" value="1"/>
</dbReference>
<dbReference type="PANTHER" id="PTHR12100:SF1">
    <property type="entry name" value="RECYCLIN-1"/>
    <property type="match status" value="1"/>
</dbReference>
<dbReference type="OrthoDB" id="5554140at2759"/>
<dbReference type="SUPFAM" id="SSF81383">
    <property type="entry name" value="F-box domain"/>
    <property type="match status" value="1"/>
</dbReference>